<dbReference type="Pfam" id="PF00990">
    <property type="entry name" value="GGDEF"/>
    <property type="match status" value="1"/>
</dbReference>
<feature type="transmembrane region" description="Helical" evidence="1">
    <location>
        <begin position="115"/>
        <end position="133"/>
    </location>
</feature>
<feature type="transmembrane region" description="Helical" evidence="1">
    <location>
        <begin position="67"/>
        <end position="87"/>
    </location>
</feature>
<dbReference type="InterPro" id="IPR035965">
    <property type="entry name" value="PAS-like_dom_sf"/>
</dbReference>
<keyword evidence="1" id="KW-1133">Transmembrane helix</keyword>
<dbReference type="NCBIfam" id="TIGR00254">
    <property type="entry name" value="GGDEF"/>
    <property type="match status" value="1"/>
</dbReference>
<dbReference type="SUPFAM" id="SSF55073">
    <property type="entry name" value="Nucleotide cyclase"/>
    <property type="match status" value="1"/>
</dbReference>
<dbReference type="InterPro" id="IPR000160">
    <property type="entry name" value="GGDEF_dom"/>
</dbReference>
<reference evidence="3 4" key="1">
    <citation type="submission" date="2017-07" db="EMBL/GenBank/DDBJ databases">
        <title>Complete Genome Sequence of the cosmetic ferment Vitreoscilla filiformis (ATCC15551).</title>
        <authorList>
            <person name="Contreras S."/>
            <person name="Sagory-Zalkind P."/>
            <person name="Blanquart H."/>
            <person name="Iltis A."/>
            <person name="Morand S.C."/>
        </authorList>
    </citation>
    <scope>NUCLEOTIDE SEQUENCE [LARGE SCALE GENOMIC DNA]</scope>
    <source>
        <strain evidence="3 4">ATCC 15551</strain>
        <plasmid evidence="4">Plasmid pvf1</plasmid>
    </source>
</reference>
<geneLocation type="plasmid" evidence="4">
    <name>pvf1</name>
</geneLocation>
<feature type="transmembrane region" description="Helical" evidence="1">
    <location>
        <begin position="43"/>
        <end position="61"/>
    </location>
</feature>
<dbReference type="EMBL" id="CP022424">
    <property type="protein sequence ID" value="ASM79176.1"/>
    <property type="molecule type" value="Genomic_DNA"/>
</dbReference>
<organism evidence="3 4">
    <name type="scientific">Vitreoscilla filiformis</name>
    <dbReference type="NCBI Taxonomy" id="63"/>
    <lineage>
        <taxon>Bacteria</taxon>
        <taxon>Pseudomonadati</taxon>
        <taxon>Pseudomonadota</taxon>
        <taxon>Betaproteobacteria</taxon>
        <taxon>Neisseriales</taxon>
        <taxon>Neisseriaceae</taxon>
        <taxon>Vitreoscilla</taxon>
    </lineage>
</organism>
<dbReference type="KEGG" id="vff:VITFI_CDS3399"/>
<feature type="transmembrane region" description="Helical" evidence="1">
    <location>
        <begin position="6"/>
        <end position="22"/>
    </location>
</feature>
<keyword evidence="3" id="KW-0614">Plasmid</keyword>
<dbReference type="InterPro" id="IPR043128">
    <property type="entry name" value="Rev_trsase/Diguanyl_cyclase"/>
</dbReference>
<dbReference type="CDD" id="cd01949">
    <property type="entry name" value="GGDEF"/>
    <property type="match status" value="1"/>
</dbReference>
<keyword evidence="1" id="KW-0812">Transmembrane</keyword>
<dbReference type="Proteomes" id="UP000199729">
    <property type="component" value="Plasmid pVF1"/>
</dbReference>
<gene>
    <name evidence="3" type="ORF">VITFI_CDS3399</name>
</gene>
<proteinExistence type="predicted"/>
<dbReference type="PROSITE" id="PS50887">
    <property type="entry name" value="GGDEF"/>
    <property type="match status" value="1"/>
</dbReference>
<dbReference type="RefSeq" id="WP_157725764.1">
    <property type="nucleotide sequence ID" value="NZ_CP022424.1"/>
</dbReference>
<evidence type="ECO:0000259" key="2">
    <source>
        <dbReference type="PROSITE" id="PS50887"/>
    </source>
</evidence>
<name>A0A221KJJ3_VITFI</name>
<keyword evidence="4" id="KW-1185">Reference proteome</keyword>
<accession>A0A221KJJ3</accession>
<dbReference type="Gene3D" id="3.30.450.20">
    <property type="entry name" value="PAS domain"/>
    <property type="match status" value="1"/>
</dbReference>
<dbReference type="InterPro" id="IPR000014">
    <property type="entry name" value="PAS"/>
</dbReference>
<dbReference type="OrthoDB" id="9803824at2"/>
<dbReference type="InterPro" id="IPR029787">
    <property type="entry name" value="Nucleotide_cyclase"/>
</dbReference>
<keyword evidence="1" id="KW-0472">Membrane</keyword>
<dbReference type="Gene3D" id="3.30.70.270">
    <property type="match status" value="1"/>
</dbReference>
<dbReference type="SUPFAM" id="SSF55785">
    <property type="entry name" value="PYP-like sensor domain (PAS domain)"/>
    <property type="match status" value="1"/>
</dbReference>
<protein>
    <submittedName>
        <fullName evidence="3">Diguanylate cyclase</fullName>
    </submittedName>
</protein>
<dbReference type="CDD" id="cd00130">
    <property type="entry name" value="PAS"/>
    <property type="match status" value="1"/>
</dbReference>
<feature type="domain" description="GGDEF" evidence="2">
    <location>
        <begin position="313"/>
        <end position="452"/>
    </location>
</feature>
<sequence>MTLWGVMAVGMSVMGVSGWLRWRAGAWPSHCSRQTLHRAERNAGLTALVWCLPMMLAYPQADAEQRMWQMLGAQGMLSVGTFALAALPRAAARYAAIMTAGTVFGLAVRPDPWRFEWLVVSLTFAVMVLAVAWRTGRSFCDRMQAEAESLRLRQLTQTRLDEFERHAQDWRWELDAQGGLSYVSPRLAECLGRRPVQLEREPLLRLITQTLTRPTEEQHQALAALRDALQDSEPFVGLNVPVMLAGQLRWWALSGKRLVDDQGQWCGWRGVGSDVTHERHWLDESTRMAIHDSLTGLANRDQLESRLLSYGERPLTLFSLDLQEFHKINAEHGQLVGDQLLQIVASRFRACVRQGDLLVRLQGDNFILVSWGALPVTAATNTAQRLLDALRQPCAVDGTLITVRACVGIVQVEPPMATLFTLLNQAGQALHAAQRQFQQQPNDRGSLVFWSPTLAS</sequence>
<dbReference type="SMART" id="SM00267">
    <property type="entry name" value="GGDEF"/>
    <property type="match status" value="1"/>
</dbReference>
<evidence type="ECO:0000313" key="3">
    <source>
        <dbReference type="EMBL" id="ASM79176.1"/>
    </source>
</evidence>
<dbReference type="AlphaFoldDB" id="A0A221KJJ3"/>
<dbReference type="InterPro" id="IPR052155">
    <property type="entry name" value="Biofilm_reg_signaling"/>
</dbReference>
<dbReference type="PANTHER" id="PTHR44757">
    <property type="entry name" value="DIGUANYLATE CYCLASE DGCP"/>
    <property type="match status" value="1"/>
</dbReference>
<evidence type="ECO:0000256" key="1">
    <source>
        <dbReference type="SAM" id="Phobius"/>
    </source>
</evidence>
<dbReference type="PANTHER" id="PTHR44757:SF2">
    <property type="entry name" value="BIOFILM ARCHITECTURE MAINTENANCE PROTEIN MBAA"/>
    <property type="match status" value="1"/>
</dbReference>
<evidence type="ECO:0000313" key="4">
    <source>
        <dbReference type="Proteomes" id="UP000199729"/>
    </source>
</evidence>